<organism evidence="4 5">
    <name type="scientific">Candidatus Roizmanbacteria bacterium CG11_big_fil_rev_8_21_14_0_20_37_16</name>
    <dbReference type="NCBI Taxonomy" id="1974857"/>
    <lineage>
        <taxon>Bacteria</taxon>
        <taxon>Candidatus Roizmaniibacteriota</taxon>
    </lineage>
</organism>
<dbReference type="Pfam" id="PF00462">
    <property type="entry name" value="Glutaredoxin"/>
    <property type="match status" value="1"/>
</dbReference>
<sequence length="77" mass="8687">MKKVKVFSTPTCPYCHMAKAYLKDKKIAFEDIDVSQDQNQAQAMVERSGEMGVPQLWIGDQIVIGFNKPVIDELLSL</sequence>
<reference evidence="4 5" key="1">
    <citation type="submission" date="2017-09" db="EMBL/GenBank/DDBJ databases">
        <title>Depth-based differentiation of microbial function through sediment-hosted aquifers and enrichment of novel symbionts in the deep terrestrial subsurface.</title>
        <authorList>
            <person name="Probst A.J."/>
            <person name="Ladd B."/>
            <person name="Jarett J.K."/>
            <person name="Geller-Mcgrath D.E."/>
            <person name="Sieber C.M."/>
            <person name="Emerson J.B."/>
            <person name="Anantharaman K."/>
            <person name="Thomas B.C."/>
            <person name="Malmstrom R."/>
            <person name="Stieglmeier M."/>
            <person name="Klingl A."/>
            <person name="Woyke T."/>
            <person name="Ryan C.M."/>
            <person name="Banfield J.F."/>
        </authorList>
    </citation>
    <scope>NUCLEOTIDE SEQUENCE [LARGE SCALE GENOMIC DNA]</scope>
    <source>
        <strain evidence="4">CG11_big_fil_rev_8_21_14_0_20_37_16</strain>
    </source>
</reference>
<dbReference type="NCBIfam" id="TIGR02196">
    <property type="entry name" value="GlrX_YruB"/>
    <property type="match status" value="1"/>
</dbReference>
<feature type="domain" description="Glutaredoxin" evidence="3">
    <location>
        <begin position="4"/>
        <end position="63"/>
    </location>
</feature>
<dbReference type="Gene3D" id="3.40.30.10">
    <property type="entry name" value="Glutaredoxin"/>
    <property type="match status" value="1"/>
</dbReference>
<dbReference type="PANTHER" id="PTHR34386:SF1">
    <property type="entry name" value="GLUTAREDOXIN-LIKE PROTEIN NRDH"/>
    <property type="match status" value="1"/>
</dbReference>
<evidence type="ECO:0000313" key="5">
    <source>
        <dbReference type="Proteomes" id="UP000229497"/>
    </source>
</evidence>
<dbReference type="Proteomes" id="UP000229497">
    <property type="component" value="Unassembled WGS sequence"/>
</dbReference>
<comment type="caution">
    <text evidence="4">The sequence shown here is derived from an EMBL/GenBank/DDBJ whole genome shotgun (WGS) entry which is preliminary data.</text>
</comment>
<dbReference type="InterPro" id="IPR011911">
    <property type="entry name" value="GlrX_YruB"/>
</dbReference>
<dbReference type="InterPro" id="IPR051548">
    <property type="entry name" value="Grx-like_ET"/>
</dbReference>
<dbReference type="InterPro" id="IPR036249">
    <property type="entry name" value="Thioredoxin-like_sf"/>
</dbReference>
<protein>
    <submittedName>
        <fullName evidence="4">NrdH-redoxin</fullName>
    </submittedName>
</protein>
<evidence type="ECO:0000259" key="3">
    <source>
        <dbReference type="Pfam" id="PF00462"/>
    </source>
</evidence>
<dbReference type="PROSITE" id="PS00195">
    <property type="entry name" value="GLUTAREDOXIN_1"/>
    <property type="match status" value="1"/>
</dbReference>
<evidence type="ECO:0000313" key="4">
    <source>
        <dbReference type="EMBL" id="PIQ71984.1"/>
    </source>
</evidence>
<dbReference type="PANTHER" id="PTHR34386">
    <property type="entry name" value="GLUTAREDOXIN"/>
    <property type="match status" value="1"/>
</dbReference>
<evidence type="ECO:0000256" key="1">
    <source>
        <dbReference type="ARBA" id="ARBA00023157"/>
    </source>
</evidence>
<dbReference type="PRINTS" id="PR00160">
    <property type="entry name" value="GLUTAREDOXIN"/>
</dbReference>
<dbReference type="EMBL" id="PCVK01000013">
    <property type="protein sequence ID" value="PIQ71984.1"/>
    <property type="molecule type" value="Genomic_DNA"/>
</dbReference>
<keyword evidence="1" id="KW-1015">Disulfide bond</keyword>
<dbReference type="GO" id="GO:0009055">
    <property type="term" value="F:electron transfer activity"/>
    <property type="evidence" value="ECO:0007669"/>
    <property type="project" value="TreeGrafter"/>
</dbReference>
<dbReference type="PROSITE" id="PS51354">
    <property type="entry name" value="GLUTAREDOXIN_2"/>
    <property type="match status" value="1"/>
</dbReference>
<dbReference type="AlphaFoldDB" id="A0A2H0KNL5"/>
<name>A0A2H0KNL5_9BACT</name>
<dbReference type="InterPro" id="IPR002109">
    <property type="entry name" value="Glutaredoxin"/>
</dbReference>
<accession>A0A2H0KNL5</accession>
<dbReference type="CDD" id="cd02976">
    <property type="entry name" value="NrdH"/>
    <property type="match status" value="1"/>
</dbReference>
<proteinExistence type="predicted"/>
<dbReference type="SUPFAM" id="SSF52833">
    <property type="entry name" value="Thioredoxin-like"/>
    <property type="match status" value="1"/>
</dbReference>
<evidence type="ECO:0000256" key="2">
    <source>
        <dbReference type="ARBA" id="ARBA00023284"/>
    </source>
</evidence>
<keyword evidence="2" id="KW-0676">Redox-active center</keyword>
<dbReference type="InterPro" id="IPR011767">
    <property type="entry name" value="GLR_AS"/>
</dbReference>
<dbReference type="GO" id="GO:0045454">
    <property type="term" value="P:cell redox homeostasis"/>
    <property type="evidence" value="ECO:0007669"/>
    <property type="project" value="TreeGrafter"/>
</dbReference>
<dbReference type="InterPro" id="IPR014025">
    <property type="entry name" value="Glutaredoxin_subgr"/>
</dbReference>
<gene>
    <name evidence="4" type="ORF">COV87_00355</name>
</gene>